<dbReference type="EMBL" id="CP086721">
    <property type="protein sequence ID" value="WOO86353.1"/>
    <property type="molecule type" value="Genomic_DNA"/>
</dbReference>
<gene>
    <name evidence="1" type="ORF">LOC62_08G009832</name>
</gene>
<dbReference type="GeneID" id="87812993"/>
<accession>A0AAF1BUP5</accession>
<sequence length="171" mass="19045">MFFYQGYFARALRHFADEPMASTYRSKLYSLALTRCAVNSLLAYRFWIFFFRAFTTVINFAAAVVRSTGSSLAAAALVHMAQGLALSEFISDGFRSRDDLPVLLRLTEHTRHSLHSVGVRPPRNGPDSDILSFGTKIVRMRGVLDADVAEWASPFPDMALFDVNSTIGALK</sequence>
<name>A0AAF1BUP5_9TREE</name>
<proteinExistence type="predicted"/>
<dbReference type="AlphaFoldDB" id="A0AAF1BUP5"/>
<protein>
    <submittedName>
        <fullName evidence="1">Uncharacterized protein</fullName>
    </submittedName>
</protein>
<organism evidence="1 2">
    <name type="scientific">Vanrija pseudolonga</name>
    <dbReference type="NCBI Taxonomy" id="143232"/>
    <lineage>
        <taxon>Eukaryota</taxon>
        <taxon>Fungi</taxon>
        <taxon>Dikarya</taxon>
        <taxon>Basidiomycota</taxon>
        <taxon>Agaricomycotina</taxon>
        <taxon>Tremellomycetes</taxon>
        <taxon>Trichosporonales</taxon>
        <taxon>Trichosporonaceae</taxon>
        <taxon>Vanrija</taxon>
    </lineage>
</organism>
<evidence type="ECO:0000313" key="2">
    <source>
        <dbReference type="Proteomes" id="UP000827549"/>
    </source>
</evidence>
<reference evidence="1" key="1">
    <citation type="submission" date="2023-10" db="EMBL/GenBank/DDBJ databases">
        <authorList>
            <person name="Noh H."/>
        </authorList>
    </citation>
    <scope>NUCLEOTIDE SEQUENCE</scope>
    <source>
        <strain evidence="1">DUCC4014</strain>
    </source>
</reference>
<evidence type="ECO:0000313" key="1">
    <source>
        <dbReference type="EMBL" id="WOO86353.1"/>
    </source>
</evidence>
<dbReference type="Proteomes" id="UP000827549">
    <property type="component" value="Chromosome 8"/>
</dbReference>
<keyword evidence="2" id="KW-1185">Reference proteome</keyword>
<dbReference type="RefSeq" id="XP_062632379.1">
    <property type="nucleotide sequence ID" value="XM_062776395.1"/>
</dbReference>